<dbReference type="Proteomes" id="UP001610446">
    <property type="component" value="Unassembled WGS sequence"/>
</dbReference>
<comment type="caution">
    <text evidence="3">The sequence shown here is derived from an EMBL/GenBank/DDBJ whole genome shotgun (WGS) entry which is preliminary data.</text>
</comment>
<reference evidence="3 4" key="1">
    <citation type="submission" date="2024-07" db="EMBL/GenBank/DDBJ databases">
        <title>Section-level genome sequencing and comparative genomics of Aspergillus sections Usti and Cavernicolus.</title>
        <authorList>
            <consortium name="Lawrence Berkeley National Laboratory"/>
            <person name="Nybo J.L."/>
            <person name="Vesth T.C."/>
            <person name="Theobald S."/>
            <person name="Frisvad J.C."/>
            <person name="Larsen T.O."/>
            <person name="Kjaerboelling I."/>
            <person name="Rothschild-Mancinelli K."/>
            <person name="Lyhne E.K."/>
            <person name="Kogle M.E."/>
            <person name="Barry K."/>
            <person name="Clum A."/>
            <person name="Na H."/>
            <person name="Ledsgaard L."/>
            <person name="Lin J."/>
            <person name="Lipzen A."/>
            <person name="Kuo A."/>
            <person name="Riley R."/>
            <person name="Mondo S."/>
            <person name="Labutti K."/>
            <person name="Haridas S."/>
            <person name="Pangalinan J."/>
            <person name="Salamov A.A."/>
            <person name="Simmons B.A."/>
            <person name="Magnuson J.K."/>
            <person name="Chen J."/>
            <person name="Drula E."/>
            <person name="Henrissat B."/>
            <person name="Wiebenga A."/>
            <person name="Lubbers R.J."/>
            <person name="Gomes A.C."/>
            <person name="Makela M.R."/>
            <person name="Stajich J."/>
            <person name="Grigoriev I.V."/>
            <person name="Mortensen U.H."/>
            <person name="De Vries R.P."/>
            <person name="Baker S.E."/>
            <person name="Andersen M.R."/>
        </authorList>
    </citation>
    <scope>NUCLEOTIDE SEQUENCE [LARGE SCALE GENOMIC DNA]</scope>
    <source>
        <strain evidence="3 4">CBS 123904</strain>
    </source>
</reference>
<dbReference type="Gene3D" id="1.10.3020.20">
    <property type="match status" value="1"/>
</dbReference>
<dbReference type="PANTHER" id="PTHR43056:SF10">
    <property type="entry name" value="COCE_NOND FAMILY, PUTATIVE (AFU_ORTHOLOGUE AFUA_7G00600)-RELATED"/>
    <property type="match status" value="1"/>
</dbReference>
<dbReference type="SUPFAM" id="SSF53474">
    <property type="entry name" value="alpha/beta-Hydrolases"/>
    <property type="match status" value="1"/>
</dbReference>
<organism evidence="3 4">
    <name type="scientific">Aspergillus pseudoustus</name>
    <dbReference type="NCBI Taxonomy" id="1810923"/>
    <lineage>
        <taxon>Eukaryota</taxon>
        <taxon>Fungi</taxon>
        <taxon>Dikarya</taxon>
        <taxon>Ascomycota</taxon>
        <taxon>Pezizomycotina</taxon>
        <taxon>Eurotiomycetes</taxon>
        <taxon>Eurotiomycetidae</taxon>
        <taxon>Eurotiales</taxon>
        <taxon>Aspergillaceae</taxon>
        <taxon>Aspergillus</taxon>
        <taxon>Aspergillus subgen. Nidulantes</taxon>
    </lineage>
</organism>
<dbReference type="Pfam" id="PF02129">
    <property type="entry name" value="Peptidase_S15"/>
    <property type="match status" value="1"/>
</dbReference>
<dbReference type="InterPro" id="IPR013736">
    <property type="entry name" value="Xaa-Pro_dipept_C"/>
</dbReference>
<dbReference type="NCBIfam" id="TIGR00976">
    <property type="entry name" value="CocE_NonD"/>
    <property type="match status" value="1"/>
</dbReference>
<gene>
    <name evidence="3" type="ORF">BJY01DRAFT_236964</name>
</gene>
<proteinExistence type="predicted"/>
<dbReference type="InterPro" id="IPR050585">
    <property type="entry name" value="Xaa-Pro_dipeptidyl-ppase/CocE"/>
</dbReference>
<accession>A0ABR4JID6</accession>
<evidence type="ECO:0000313" key="4">
    <source>
        <dbReference type="Proteomes" id="UP001610446"/>
    </source>
</evidence>
<dbReference type="SUPFAM" id="SSF49785">
    <property type="entry name" value="Galactose-binding domain-like"/>
    <property type="match status" value="1"/>
</dbReference>
<dbReference type="GO" id="GO:0016787">
    <property type="term" value="F:hydrolase activity"/>
    <property type="evidence" value="ECO:0007669"/>
    <property type="project" value="UniProtKB-KW"/>
</dbReference>
<dbReference type="SMART" id="SM00939">
    <property type="entry name" value="PepX_C"/>
    <property type="match status" value="1"/>
</dbReference>
<dbReference type="InterPro" id="IPR029058">
    <property type="entry name" value="AB_hydrolase_fold"/>
</dbReference>
<dbReference type="InterPro" id="IPR005674">
    <property type="entry name" value="CocE/Ser_esterase"/>
</dbReference>
<feature type="domain" description="Xaa-Pro dipeptidyl-peptidase C-terminal" evidence="2">
    <location>
        <begin position="308"/>
        <end position="572"/>
    </location>
</feature>
<dbReference type="Pfam" id="PF08530">
    <property type="entry name" value="PepX_C"/>
    <property type="match status" value="1"/>
</dbReference>
<dbReference type="InterPro" id="IPR000383">
    <property type="entry name" value="Xaa-Pro-like_dom"/>
</dbReference>
<dbReference type="InterPro" id="IPR008979">
    <property type="entry name" value="Galactose-bd-like_sf"/>
</dbReference>
<dbReference type="EMBL" id="JBFXLU010000128">
    <property type="protein sequence ID" value="KAL2839806.1"/>
    <property type="molecule type" value="Genomic_DNA"/>
</dbReference>
<keyword evidence="1 3" id="KW-0378">Hydrolase</keyword>
<sequence>MTTPSTGPRILKANTTQVPGHRPLLCDILLEEEVPIRLRDGIVIYADVYRPSSETAEGCESVPAIIAAGPFGKNGGPNKANFNKWPWRFGCPKLATSGLEKFEGPDPAYWCLHGYAIVHTDCRGTWTSEGDVSLPCKREGEDNYDIIETIAKLPWCNGKVTMAGNSYLAMTQWFAGAENPPHLACLAPWEGVSDLYRDILRRGGVPNPGFTAGLLKGDLGSARGSKTIDIHGMTYKYPVWNEFWESHRANLQAIRCPMYIVSSWTNALHVQGTFRAWEESGSIEKWLRVHNTHEWPDLYDSVYVEDLRKFYEYYMKDINNDWPMTPRVRLSVLNPGGRDIINRPKRSFPLQRQLAFKLFLDPGKSTLSDTPIAHPGIFSYDAKAGDVKFTWEVPRRMEFTGYMKLRLWAEAVDSSDMDVFVCVTKQHSATGATLESVLVDVGRQSANPIRERETLHRKHTADSTFGTAFFAAGPSGCLRASHRALDESQSTPFHAVHLHREEHLLRRGQIVPLDISIWPYGIIFEEGDVLCVTISGYHPNEHCRPTDPRPELRNQGTHKFYSGGDEYDSFLLLPFIPEEDFHSALRR</sequence>
<protein>
    <submittedName>
        <fullName evidence="3">Hydrolase CocE/NonD family protein</fullName>
    </submittedName>
</protein>
<evidence type="ECO:0000313" key="3">
    <source>
        <dbReference type="EMBL" id="KAL2839806.1"/>
    </source>
</evidence>
<name>A0ABR4JID6_9EURO</name>
<dbReference type="Gene3D" id="3.40.50.1820">
    <property type="entry name" value="alpha/beta hydrolase"/>
    <property type="match status" value="1"/>
</dbReference>
<evidence type="ECO:0000259" key="2">
    <source>
        <dbReference type="SMART" id="SM00939"/>
    </source>
</evidence>
<dbReference type="PANTHER" id="PTHR43056">
    <property type="entry name" value="PEPTIDASE S9 PROLYL OLIGOPEPTIDASE"/>
    <property type="match status" value="1"/>
</dbReference>
<dbReference type="Gene3D" id="2.60.120.260">
    <property type="entry name" value="Galactose-binding domain-like"/>
    <property type="match status" value="1"/>
</dbReference>
<evidence type="ECO:0000256" key="1">
    <source>
        <dbReference type="ARBA" id="ARBA00022801"/>
    </source>
</evidence>
<keyword evidence="4" id="KW-1185">Reference proteome</keyword>